<evidence type="ECO:0000256" key="1">
    <source>
        <dbReference type="PROSITE-ProRule" id="PRU00175"/>
    </source>
</evidence>
<feature type="compositionally biased region" description="Polar residues" evidence="2">
    <location>
        <begin position="158"/>
        <end position="172"/>
    </location>
</feature>
<keyword evidence="1" id="KW-0862">Zinc</keyword>
<dbReference type="EMBL" id="MU070087">
    <property type="protein sequence ID" value="KAF5830024.1"/>
    <property type="molecule type" value="Genomic_DNA"/>
</dbReference>
<evidence type="ECO:0000256" key="2">
    <source>
        <dbReference type="SAM" id="MobiDB-lite"/>
    </source>
</evidence>
<organism evidence="4 5">
    <name type="scientific">Dunaliella salina</name>
    <name type="common">Green alga</name>
    <name type="synonym">Protococcus salinus</name>
    <dbReference type="NCBI Taxonomy" id="3046"/>
    <lineage>
        <taxon>Eukaryota</taxon>
        <taxon>Viridiplantae</taxon>
        <taxon>Chlorophyta</taxon>
        <taxon>core chlorophytes</taxon>
        <taxon>Chlorophyceae</taxon>
        <taxon>CS clade</taxon>
        <taxon>Chlamydomonadales</taxon>
        <taxon>Dunaliellaceae</taxon>
        <taxon>Dunaliella</taxon>
    </lineage>
</organism>
<feature type="compositionally biased region" description="Low complexity" evidence="2">
    <location>
        <begin position="27"/>
        <end position="41"/>
    </location>
</feature>
<feature type="compositionally biased region" description="Low complexity" evidence="2">
    <location>
        <begin position="266"/>
        <end position="279"/>
    </location>
</feature>
<feature type="region of interest" description="Disordered" evidence="2">
    <location>
        <begin position="158"/>
        <end position="198"/>
    </location>
</feature>
<dbReference type="SMART" id="SM00184">
    <property type="entry name" value="RING"/>
    <property type="match status" value="1"/>
</dbReference>
<feature type="compositionally biased region" description="Pro residues" evidence="2">
    <location>
        <begin position="63"/>
        <end position="83"/>
    </location>
</feature>
<name>A0ABQ7G5Z6_DUNSA</name>
<evidence type="ECO:0000313" key="4">
    <source>
        <dbReference type="EMBL" id="KAF5830024.1"/>
    </source>
</evidence>
<evidence type="ECO:0000313" key="5">
    <source>
        <dbReference type="Proteomes" id="UP000815325"/>
    </source>
</evidence>
<feature type="compositionally biased region" description="Basic and acidic residues" evidence="2">
    <location>
        <begin position="186"/>
        <end position="198"/>
    </location>
</feature>
<feature type="domain" description="RING-type" evidence="3">
    <location>
        <begin position="456"/>
        <end position="499"/>
    </location>
</feature>
<dbReference type="InterPro" id="IPR001841">
    <property type="entry name" value="Znf_RING"/>
</dbReference>
<proteinExistence type="predicted"/>
<keyword evidence="1" id="KW-0863">Zinc-finger</keyword>
<keyword evidence="5" id="KW-1185">Reference proteome</keyword>
<gene>
    <name evidence="4" type="ORF">DUNSADRAFT_15150</name>
</gene>
<protein>
    <recommendedName>
        <fullName evidence="3">RING-type domain-containing protein</fullName>
    </recommendedName>
</protein>
<accession>A0ABQ7G5Z6</accession>
<dbReference type="Pfam" id="PF13639">
    <property type="entry name" value="zf-RING_2"/>
    <property type="match status" value="1"/>
</dbReference>
<evidence type="ECO:0000259" key="3">
    <source>
        <dbReference type="PROSITE" id="PS50089"/>
    </source>
</evidence>
<comment type="caution">
    <text evidence="4">The sequence shown here is derived from an EMBL/GenBank/DDBJ whole genome shotgun (WGS) entry which is preliminary data.</text>
</comment>
<feature type="region of interest" description="Disordered" evidence="2">
    <location>
        <begin position="1"/>
        <end position="141"/>
    </location>
</feature>
<dbReference type="PROSITE" id="PS50089">
    <property type="entry name" value="ZF_RING_2"/>
    <property type="match status" value="1"/>
</dbReference>
<sequence>MELIWDGGERRGRQRYVHADNQPAPAFSFSSSSSSSSSSLSVPTQPELRASDHHGTRILSGLPPTPPPTELVPPLVLHPPPQPRLASHAPPSPQPSSSNQPSEHLPYRSQMLSTARTPKRTHTFSAPLPRPRSSRNKVGASLRINTARVDEARAACQPFSQQVPHSAQTADTSPRPADRPSFSRSSIHDSPIERDEGHVPPCLGLHIDLQGHDLPTSQLRVDLSELSARSAMRHQQLQQLRGRVAATLDLAASATAPVAAPPCQPSPLSSRPASASLQRELACDLSSPNPGPLRSSFGASSSRPRACRSASEGSSAGHIASRARPQEGPEQVAGVPAQPQRPHGSQVALLAANASARRQADLARTAAAVVAAEQQAHGSSSNRMFQRLRDTRSAFWGEGLWSPSEAALEVLPDNVQGPRDQEELFKGNTDEEGAQMAKNGVEMFSCSARKHEEDTCCICLQAMTVGEWVRMLGCGHTLHHPCLLQLMWGQTSCVCPICRTVFSE</sequence>
<keyword evidence="1" id="KW-0479">Metal-binding</keyword>
<feature type="region of interest" description="Disordered" evidence="2">
    <location>
        <begin position="257"/>
        <end position="346"/>
    </location>
</feature>
<dbReference type="Proteomes" id="UP000815325">
    <property type="component" value="Unassembled WGS sequence"/>
</dbReference>
<dbReference type="SUPFAM" id="SSF57850">
    <property type="entry name" value="RING/U-box"/>
    <property type="match status" value="1"/>
</dbReference>
<feature type="compositionally biased region" description="Low complexity" evidence="2">
    <location>
        <begin position="299"/>
        <end position="311"/>
    </location>
</feature>
<dbReference type="Gene3D" id="3.30.40.10">
    <property type="entry name" value="Zinc/RING finger domain, C3HC4 (zinc finger)"/>
    <property type="match status" value="1"/>
</dbReference>
<dbReference type="InterPro" id="IPR013083">
    <property type="entry name" value="Znf_RING/FYVE/PHD"/>
</dbReference>
<reference evidence="4" key="1">
    <citation type="submission" date="2017-08" db="EMBL/GenBank/DDBJ databases">
        <authorList>
            <person name="Polle J.E."/>
            <person name="Barry K."/>
            <person name="Cushman J."/>
            <person name="Schmutz J."/>
            <person name="Tran D."/>
            <person name="Hathwaick L.T."/>
            <person name="Yim W.C."/>
            <person name="Jenkins J."/>
            <person name="Mckie-Krisberg Z.M."/>
            <person name="Prochnik S."/>
            <person name="Lindquist E."/>
            <person name="Dockter R.B."/>
            <person name="Adam C."/>
            <person name="Molina H."/>
            <person name="Bunkerborg J."/>
            <person name="Jin E."/>
            <person name="Buchheim M."/>
            <person name="Magnuson J."/>
        </authorList>
    </citation>
    <scope>NUCLEOTIDE SEQUENCE</scope>
    <source>
        <strain evidence="4">CCAP 19/18</strain>
    </source>
</reference>